<organism evidence="3 4">
    <name type="scientific">Spirosoma profusum</name>
    <dbReference type="NCBI Taxonomy" id="2771354"/>
    <lineage>
        <taxon>Bacteria</taxon>
        <taxon>Pseudomonadati</taxon>
        <taxon>Bacteroidota</taxon>
        <taxon>Cytophagia</taxon>
        <taxon>Cytophagales</taxon>
        <taxon>Cytophagaceae</taxon>
        <taxon>Spirosoma</taxon>
    </lineage>
</organism>
<proteinExistence type="predicted"/>
<dbReference type="AlphaFoldDB" id="A0A927AVB2"/>
<feature type="compositionally biased region" description="Polar residues" evidence="1">
    <location>
        <begin position="106"/>
        <end position="115"/>
    </location>
</feature>
<evidence type="ECO:0000256" key="1">
    <source>
        <dbReference type="SAM" id="MobiDB-lite"/>
    </source>
</evidence>
<dbReference type="EMBL" id="JACWZY010000044">
    <property type="protein sequence ID" value="MBD2705095.1"/>
    <property type="molecule type" value="Genomic_DNA"/>
</dbReference>
<name>A0A927AVB2_9BACT</name>
<reference evidence="3" key="1">
    <citation type="submission" date="2020-09" db="EMBL/GenBank/DDBJ databases">
        <authorList>
            <person name="Kim M.K."/>
        </authorList>
    </citation>
    <scope>NUCLEOTIDE SEQUENCE</scope>
    <source>
        <strain evidence="3">BT702</strain>
    </source>
</reference>
<feature type="signal peptide" evidence="2">
    <location>
        <begin position="1"/>
        <end position="19"/>
    </location>
</feature>
<feature type="compositionally biased region" description="Polar residues" evidence="1">
    <location>
        <begin position="38"/>
        <end position="48"/>
    </location>
</feature>
<accession>A0A927AVB2</accession>
<evidence type="ECO:0000256" key="2">
    <source>
        <dbReference type="SAM" id="SignalP"/>
    </source>
</evidence>
<keyword evidence="2" id="KW-0732">Signal</keyword>
<evidence type="ECO:0000313" key="4">
    <source>
        <dbReference type="Proteomes" id="UP000598820"/>
    </source>
</evidence>
<feature type="chain" id="PRO_5036736961" evidence="2">
    <location>
        <begin position="20"/>
        <end position="115"/>
    </location>
</feature>
<evidence type="ECO:0000313" key="3">
    <source>
        <dbReference type="EMBL" id="MBD2705095.1"/>
    </source>
</evidence>
<protein>
    <submittedName>
        <fullName evidence="3">Uncharacterized protein</fullName>
    </submittedName>
</protein>
<dbReference type="RefSeq" id="WP_190892205.1">
    <property type="nucleotide sequence ID" value="NZ_JACWZY010000044.1"/>
</dbReference>
<sequence>MKTILLIIPLLLLAGRIQAQSDGAGKGQAGAGPVNQARKANTGLTQGNGVPYSKDNKTKRRPGSNKPIPPSRVGAESDVTATAAGKISPGSHNTQRDRKEGINAMKPTSKSTGRQ</sequence>
<keyword evidence="4" id="KW-1185">Reference proteome</keyword>
<feature type="region of interest" description="Disordered" evidence="1">
    <location>
        <begin position="21"/>
        <end position="115"/>
    </location>
</feature>
<comment type="caution">
    <text evidence="3">The sequence shown here is derived from an EMBL/GenBank/DDBJ whole genome shotgun (WGS) entry which is preliminary data.</text>
</comment>
<dbReference type="Proteomes" id="UP000598820">
    <property type="component" value="Unassembled WGS sequence"/>
</dbReference>
<gene>
    <name evidence="3" type="ORF">IC229_31000</name>
</gene>